<dbReference type="EMBL" id="JAPDGR010000022">
    <property type="protein sequence ID" value="KAJ2998600.1"/>
    <property type="molecule type" value="Genomic_DNA"/>
</dbReference>
<evidence type="ECO:0000313" key="2">
    <source>
        <dbReference type="Proteomes" id="UP001143856"/>
    </source>
</evidence>
<gene>
    <name evidence="1" type="ORF">NUW58_g272</name>
</gene>
<protein>
    <submittedName>
        <fullName evidence="1">Uncharacterized protein</fullName>
    </submittedName>
</protein>
<name>A0ACC1PR03_9PEZI</name>
<comment type="caution">
    <text evidence="1">The sequence shown here is derived from an EMBL/GenBank/DDBJ whole genome shotgun (WGS) entry which is preliminary data.</text>
</comment>
<keyword evidence="2" id="KW-1185">Reference proteome</keyword>
<accession>A0ACC1PR03</accession>
<proteinExistence type="predicted"/>
<evidence type="ECO:0000313" key="1">
    <source>
        <dbReference type="EMBL" id="KAJ2998600.1"/>
    </source>
</evidence>
<reference evidence="1" key="1">
    <citation type="submission" date="2022-10" db="EMBL/GenBank/DDBJ databases">
        <title>Genome Sequence of Xylaria curta.</title>
        <authorList>
            <person name="Buettner E."/>
        </authorList>
    </citation>
    <scope>NUCLEOTIDE SEQUENCE</scope>
    <source>
        <strain evidence="1">Babe10</strain>
    </source>
</reference>
<dbReference type="Proteomes" id="UP001143856">
    <property type="component" value="Unassembled WGS sequence"/>
</dbReference>
<sequence length="361" mass="39895">MASSDDKGSTVIGVILTFEVFALVALALRFWALFIVRRKMYAHDYFSLVGFFLSTALAGGLISSVVHGGLGQHASDLAVTPWKFITFGKLLIAVQILWAFSMTFVRLSILTLYIYIFSSHKRFRLACYLMMIISLLWDTGDTLTVFLLCRPLAYNWDKVNVAGVCGNLDAAYLAVHASNFAIDTSIALLPTPVLWNLQIPLKKKIGITAIFALGALVCAISIARIALYQLIVEYGQNDFTWSGTTLYIFTGVEPLIACTISCLPLLRPVGGRITSSTPISWAMSLISTFKDKKSTQNSSTLGATDSSEGLNGNTFVTIGGTPHRQWKRLNDNDRRIHVGREFELRSIEMKTQTQDLEAQVQ</sequence>
<organism evidence="1 2">
    <name type="scientific">Xylaria curta</name>
    <dbReference type="NCBI Taxonomy" id="42375"/>
    <lineage>
        <taxon>Eukaryota</taxon>
        <taxon>Fungi</taxon>
        <taxon>Dikarya</taxon>
        <taxon>Ascomycota</taxon>
        <taxon>Pezizomycotina</taxon>
        <taxon>Sordariomycetes</taxon>
        <taxon>Xylariomycetidae</taxon>
        <taxon>Xylariales</taxon>
        <taxon>Xylariaceae</taxon>
        <taxon>Xylaria</taxon>
    </lineage>
</organism>